<evidence type="ECO:0000256" key="7">
    <source>
        <dbReference type="SAM" id="Phobius"/>
    </source>
</evidence>
<dbReference type="InterPro" id="IPR036259">
    <property type="entry name" value="MFS_trans_sf"/>
</dbReference>
<dbReference type="InterPro" id="IPR001128">
    <property type="entry name" value="Cyt_P450"/>
</dbReference>
<proteinExistence type="inferred from homology"/>
<dbReference type="InterPro" id="IPR005828">
    <property type="entry name" value="MFS_sugar_transport-like"/>
</dbReference>
<comment type="similarity">
    <text evidence="2">Belongs to the cytochrome P450 family.</text>
</comment>
<dbReference type="PROSITE" id="PS50850">
    <property type="entry name" value="MFS"/>
    <property type="match status" value="1"/>
</dbReference>
<dbReference type="GO" id="GO:0005506">
    <property type="term" value="F:iron ion binding"/>
    <property type="evidence" value="ECO:0007669"/>
    <property type="project" value="InterPro"/>
</dbReference>
<feature type="transmembrane region" description="Helical" evidence="7">
    <location>
        <begin position="265"/>
        <end position="285"/>
    </location>
</feature>
<evidence type="ECO:0000256" key="6">
    <source>
        <dbReference type="ARBA" id="ARBA00023136"/>
    </source>
</evidence>
<evidence type="ECO:0000256" key="1">
    <source>
        <dbReference type="ARBA" id="ARBA00004141"/>
    </source>
</evidence>
<dbReference type="PANTHER" id="PTHR24064">
    <property type="entry name" value="SOLUTE CARRIER FAMILY 22 MEMBER"/>
    <property type="match status" value="1"/>
</dbReference>
<feature type="transmembrane region" description="Helical" evidence="7">
    <location>
        <begin position="411"/>
        <end position="431"/>
    </location>
</feature>
<dbReference type="GO" id="GO:0022857">
    <property type="term" value="F:transmembrane transporter activity"/>
    <property type="evidence" value="ECO:0007669"/>
    <property type="project" value="InterPro"/>
</dbReference>
<evidence type="ECO:0000256" key="4">
    <source>
        <dbReference type="ARBA" id="ARBA00022989"/>
    </source>
</evidence>
<dbReference type="InterPro" id="IPR002401">
    <property type="entry name" value="Cyt_P450_E_grp-I"/>
</dbReference>
<dbReference type="GO" id="GO:0020037">
    <property type="term" value="F:heme binding"/>
    <property type="evidence" value="ECO:0007669"/>
    <property type="project" value="InterPro"/>
</dbReference>
<name>A0AAF3F312_9BILA</name>
<dbReference type="GO" id="GO:0016020">
    <property type="term" value="C:membrane"/>
    <property type="evidence" value="ECO:0007669"/>
    <property type="project" value="UniProtKB-SubCell"/>
</dbReference>
<dbReference type="AlphaFoldDB" id="A0AAF3F312"/>
<dbReference type="InterPro" id="IPR020846">
    <property type="entry name" value="MFS_dom"/>
</dbReference>
<dbReference type="GO" id="GO:0016705">
    <property type="term" value="F:oxidoreductase activity, acting on paired donors, with incorporation or reduction of molecular oxygen"/>
    <property type="evidence" value="ECO:0007669"/>
    <property type="project" value="InterPro"/>
</dbReference>
<keyword evidence="6 7" id="KW-0472">Membrane</keyword>
<keyword evidence="5" id="KW-0560">Oxidoreductase</keyword>
<feature type="transmembrane region" description="Helical" evidence="7">
    <location>
        <begin position="242"/>
        <end position="259"/>
    </location>
</feature>
<dbReference type="Gene3D" id="1.20.1250.20">
    <property type="entry name" value="MFS general substrate transporter like domains"/>
    <property type="match status" value="1"/>
</dbReference>
<dbReference type="SUPFAM" id="SSF103473">
    <property type="entry name" value="MFS general substrate transporter"/>
    <property type="match status" value="1"/>
</dbReference>
<feature type="domain" description="Major facilitator superfamily (MFS) profile" evidence="8">
    <location>
        <begin position="85"/>
        <end position="528"/>
    </location>
</feature>
<keyword evidence="9" id="KW-1185">Reference proteome</keyword>
<keyword evidence="4 7" id="KW-1133">Transmembrane helix</keyword>
<dbReference type="WBParaSite" id="MBELARI_LOCUS20922">
    <property type="protein sequence ID" value="MBELARI_LOCUS20922"/>
    <property type="gene ID" value="MBELARI_LOCUS20922"/>
</dbReference>
<organism evidence="9 10">
    <name type="scientific">Mesorhabditis belari</name>
    <dbReference type="NCBI Taxonomy" id="2138241"/>
    <lineage>
        <taxon>Eukaryota</taxon>
        <taxon>Metazoa</taxon>
        <taxon>Ecdysozoa</taxon>
        <taxon>Nematoda</taxon>
        <taxon>Chromadorea</taxon>
        <taxon>Rhabditida</taxon>
        <taxon>Rhabditina</taxon>
        <taxon>Rhabditomorpha</taxon>
        <taxon>Rhabditoidea</taxon>
        <taxon>Rhabditidae</taxon>
        <taxon>Mesorhabditinae</taxon>
        <taxon>Mesorhabditis</taxon>
    </lineage>
</organism>
<feature type="transmembrane region" description="Helical" evidence="7">
    <location>
        <begin position="346"/>
        <end position="368"/>
    </location>
</feature>
<evidence type="ECO:0000259" key="8">
    <source>
        <dbReference type="PROSITE" id="PS50850"/>
    </source>
</evidence>
<dbReference type="Proteomes" id="UP000887575">
    <property type="component" value="Unassembled WGS sequence"/>
</dbReference>
<sequence>MADKNSLTYVNAVVSEVQRLANLLPQNLFRQTTEEVTLNGYKIPAGTIIVPQISCVLYDEKIFPEPYKFKPERRYQIFMFFVVQYLMLNSAGNYLFTSFGGLYRSCRDEKTNLDAVKDVCVMVQSCPPNSSDILFHSLYEDRDFVCPNSGLPQHLQSLQAIGSGIGALLGGHAADQFGRKLITNTGAILMCIAGLLGAISPNWTLLAVAMFGMGFSYGVLVDSSMTLASESVGPKYRIVQTLAFQWALAMQIAAFIAYVTGTWRMYLIVINVAVIPALFLVPLWVESPRWLIQKRKYSKAAESLNVMSKWNGDSVTFSEDDLKDIQLDKGNLKIYSIWHLFMTRKLFLYSMVMILSALTVETTVAVIIFDVQTLAGNPFLNIALYGTLRLWVPLFIIFLEKYSSKIGRRSLFCTSQAFTTICFFAFLLVPVNLEYRMMIKTVLALLAGISNSSIFFTVYKQYSMELYPTLMRAMAVGAFGVIERIGGAMAPQLVHLSRTMWPGFGVLVASVLALASLLAGWAILPETKNATMPDTVSQEEKGIREESL</sequence>
<dbReference type="Gene3D" id="1.10.630.10">
    <property type="entry name" value="Cytochrome P450"/>
    <property type="match status" value="1"/>
</dbReference>
<keyword evidence="3 7" id="KW-0812">Transmembrane</keyword>
<dbReference type="SUPFAM" id="SSF48264">
    <property type="entry name" value="Cytochrome P450"/>
    <property type="match status" value="1"/>
</dbReference>
<feature type="transmembrane region" description="Helical" evidence="7">
    <location>
        <begin position="205"/>
        <end position="221"/>
    </location>
</feature>
<protein>
    <recommendedName>
        <fullName evidence="8">Major facilitator superfamily (MFS) profile domain-containing protein</fullName>
    </recommendedName>
</protein>
<dbReference type="PRINTS" id="PR00463">
    <property type="entry name" value="EP450I"/>
</dbReference>
<feature type="transmembrane region" description="Helical" evidence="7">
    <location>
        <begin position="470"/>
        <end position="489"/>
    </location>
</feature>
<dbReference type="GO" id="GO:0004497">
    <property type="term" value="F:monooxygenase activity"/>
    <property type="evidence" value="ECO:0007669"/>
    <property type="project" value="UniProtKB-KW"/>
</dbReference>
<dbReference type="Pfam" id="PF00067">
    <property type="entry name" value="p450"/>
    <property type="match status" value="1"/>
</dbReference>
<evidence type="ECO:0000256" key="5">
    <source>
        <dbReference type="ARBA" id="ARBA00023033"/>
    </source>
</evidence>
<feature type="transmembrane region" description="Helical" evidence="7">
    <location>
        <begin position="380"/>
        <end position="399"/>
    </location>
</feature>
<evidence type="ECO:0000256" key="3">
    <source>
        <dbReference type="ARBA" id="ARBA00022692"/>
    </source>
</evidence>
<feature type="transmembrane region" description="Helical" evidence="7">
    <location>
        <begin position="437"/>
        <end position="458"/>
    </location>
</feature>
<accession>A0AAF3F312</accession>
<evidence type="ECO:0000313" key="9">
    <source>
        <dbReference type="Proteomes" id="UP000887575"/>
    </source>
</evidence>
<evidence type="ECO:0000313" key="10">
    <source>
        <dbReference type="WBParaSite" id="MBELARI_LOCUS20922"/>
    </source>
</evidence>
<dbReference type="Pfam" id="PF00083">
    <property type="entry name" value="Sugar_tr"/>
    <property type="match status" value="1"/>
</dbReference>
<feature type="transmembrane region" description="Helical" evidence="7">
    <location>
        <begin position="77"/>
        <end position="96"/>
    </location>
</feature>
<dbReference type="InterPro" id="IPR036396">
    <property type="entry name" value="Cyt_P450_sf"/>
</dbReference>
<keyword evidence="5" id="KW-0503">Monooxygenase</keyword>
<comment type="subcellular location">
    <subcellularLocation>
        <location evidence="1">Membrane</location>
        <topology evidence="1">Multi-pass membrane protein</topology>
    </subcellularLocation>
</comment>
<reference evidence="10" key="1">
    <citation type="submission" date="2024-02" db="UniProtKB">
        <authorList>
            <consortium name="WormBaseParasite"/>
        </authorList>
    </citation>
    <scope>IDENTIFICATION</scope>
</reference>
<evidence type="ECO:0000256" key="2">
    <source>
        <dbReference type="ARBA" id="ARBA00010617"/>
    </source>
</evidence>
<feature type="transmembrane region" description="Helical" evidence="7">
    <location>
        <begin position="501"/>
        <end position="524"/>
    </location>
</feature>